<reference evidence="2" key="1">
    <citation type="submission" date="2016-04" db="EMBL/GenBank/DDBJ databases">
        <title>Draft genome sequence of Paludibacter jiangxiensis strain NM7.</title>
        <authorList>
            <person name="Qiu Y."/>
            <person name="Matsuura N."/>
            <person name="Ohashi A."/>
            <person name="Tourlousse M.D."/>
            <person name="Sekiguchi Y."/>
        </authorList>
    </citation>
    <scope>NUCLEOTIDE SEQUENCE [LARGE SCALE GENOMIC DNA]</scope>
    <source>
        <strain evidence="2">NM7</strain>
    </source>
</reference>
<accession>A0A161L875</accession>
<dbReference type="EMBL" id="BDCR01000003">
    <property type="protein sequence ID" value="GAT63234.1"/>
    <property type="molecule type" value="Genomic_DNA"/>
</dbReference>
<keyword evidence="2" id="KW-1185">Reference proteome</keyword>
<protein>
    <submittedName>
        <fullName evidence="1">Uncharacterized protein</fullName>
    </submittedName>
</protein>
<dbReference type="AlphaFoldDB" id="A0A161L875"/>
<evidence type="ECO:0000313" key="2">
    <source>
        <dbReference type="Proteomes" id="UP000076586"/>
    </source>
</evidence>
<proteinExistence type="predicted"/>
<sequence>MNLRISYFIVLIVLCLTSCYNKKDNSQMTVKTKVDTISYTGNAVAFFSEDTRKMIRFIPVKEKDSTKFKQLNIFQSIKDQPIYCIYIGGYLNRLLHCKEKQILKREICKYGYASYYVKIWISYRNYLAGPERPGIPDSCRCKLLSETHDSAKIQEFDILHIP</sequence>
<name>A0A161L875_9BACT</name>
<organism evidence="1 2">
    <name type="scientific">Paludibacter jiangxiensis</name>
    <dbReference type="NCBI Taxonomy" id="681398"/>
    <lineage>
        <taxon>Bacteria</taxon>
        <taxon>Pseudomonadati</taxon>
        <taxon>Bacteroidota</taxon>
        <taxon>Bacteroidia</taxon>
        <taxon>Bacteroidales</taxon>
        <taxon>Paludibacteraceae</taxon>
        <taxon>Paludibacter</taxon>
    </lineage>
</organism>
<dbReference type="Proteomes" id="UP000076586">
    <property type="component" value="Unassembled WGS sequence"/>
</dbReference>
<dbReference type="STRING" id="681398.PJIAN_3550"/>
<evidence type="ECO:0000313" key="1">
    <source>
        <dbReference type="EMBL" id="GAT63234.1"/>
    </source>
</evidence>
<comment type="caution">
    <text evidence="1">The sequence shown here is derived from an EMBL/GenBank/DDBJ whole genome shotgun (WGS) entry which is preliminary data.</text>
</comment>
<reference evidence="2" key="2">
    <citation type="journal article" date="2017" name="Genome Announc.">
        <title>Draft genome sequence of Paludibacter jiangxiensis NM7(T), a propionate-producing fermentative bacterium.</title>
        <authorList>
            <person name="Qiu Y.-L."/>
            <person name="Tourlousse D.M."/>
            <person name="Matsuura N."/>
            <person name="Ohashi A."/>
            <person name="Sekiguchi Y."/>
        </authorList>
    </citation>
    <scope>NUCLEOTIDE SEQUENCE [LARGE SCALE GENOMIC DNA]</scope>
    <source>
        <strain evidence="2">NM7</strain>
    </source>
</reference>
<gene>
    <name evidence="1" type="ORF">PJIAN_3550</name>
</gene>